<feature type="transmembrane region" description="Helical" evidence="9">
    <location>
        <begin position="186"/>
        <end position="207"/>
    </location>
</feature>
<feature type="transmembrane region" description="Helical" evidence="9">
    <location>
        <begin position="340"/>
        <end position="361"/>
    </location>
</feature>
<proteinExistence type="inferred from homology"/>
<evidence type="ECO:0000313" key="10">
    <source>
        <dbReference type="EMBL" id="MBK3494764.1"/>
    </source>
</evidence>
<feature type="transmembrane region" description="Helical" evidence="9">
    <location>
        <begin position="277"/>
        <end position="302"/>
    </location>
</feature>
<evidence type="ECO:0000313" key="11">
    <source>
        <dbReference type="Proteomes" id="UP000618943"/>
    </source>
</evidence>
<feature type="transmembrane region" description="Helical" evidence="9">
    <location>
        <begin position="37"/>
        <end position="62"/>
    </location>
</feature>
<dbReference type="PANTHER" id="PTHR30588">
    <property type="entry name" value="BRANCHED-CHAIN AMINO ACID TRANSPORT SYSTEM 2 CARRIER PROTEIN"/>
    <property type="match status" value="1"/>
</dbReference>
<evidence type="ECO:0000256" key="6">
    <source>
        <dbReference type="ARBA" id="ARBA00022970"/>
    </source>
</evidence>
<feature type="transmembrane region" description="Helical" evidence="9">
    <location>
        <begin position="366"/>
        <end position="387"/>
    </location>
</feature>
<feature type="transmembrane region" description="Helical" evidence="9">
    <location>
        <begin position="146"/>
        <end position="166"/>
    </location>
</feature>
<dbReference type="InterPro" id="IPR004685">
    <property type="entry name" value="Brnchd-chn_aa_trnsp_Livcs"/>
</dbReference>
<accession>A0ABS1H5S8</accession>
<keyword evidence="8 9" id="KW-0472">Membrane</keyword>
<dbReference type="PANTHER" id="PTHR30588:SF0">
    <property type="entry name" value="BRANCHED-CHAIN AMINO ACID PERMEASE BRNQ"/>
    <property type="match status" value="1"/>
</dbReference>
<comment type="caution">
    <text evidence="10">The sequence shown here is derived from an EMBL/GenBank/DDBJ whole genome shotgun (WGS) entry which is preliminary data.</text>
</comment>
<feature type="transmembrane region" description="Helical" evidence="9">
    <location>
        <begin position="74"/>
        <end position="95"/>
    </location>
</feature>
<dbReference type="RefSeq" id="WP_200748581.1">
    <property type="nucleotide sequence ID" value="NZ_JAEOAH010000007.1"/>
</dbReference>
<evidence type="ECO:0000256" key="1">
    <source>
        <dbReference type="ARBA" id="ARBA00004651"/>
    </source>
</evidence>
<feature type="transmembrane region" description="Helical" evidence="9">
    <location>
        <begin position="7"/>
        <end position="25"/>
    </location>
</feature>
<evidence type="ECO:0000256" key="8">
    <source>
        <dbReference type="ARBA" id="ARBA00023136"/>
    </source>
</evidence>
<comment type="similarity">
    <text evidence="2 9">Belongs to the branched chain amino acid transporter family.</text>
</comment>
<evidence type="ECO:0000256" key="7">
    <source>
        <dbReference type="ARBA" id="ARBA00022989"/>
    </source>
</evidence>
<dbReference type="Pfam" id="PF05525">
    <property type="entry name" value="Branch_AA_trans"/>
    <property type="match status" value="1"/>
</dbReference>
<feature type="transmembrane region" description="Helical" evidence="9">
    <location>
        <begin position="407"/>
        <end position="427"/>
    </location>
</feature>
<organism evidence="10 11">
    <name type="scientific">Viridibacillus soli</name>
    <dbReference type="NCBI Taxonomy" id="2798301"/>
    <lineage>
        <taxon>Bacteria</taxon>
        <taxon>Bacillati</taxon>
        <taxon>Bacillota</taxon>
        <taxon>Bacilli</taxon>
        <taxon>Bacillales</taxon>
        <taxon>Caryophanaceae</taxon>
        <taxon>Viridibacillus</taxon>
    </lineage>
</organism>
<evidence type="ECO:0000256" key="2">
    <source>
        <dbReference type="ARBA" id="ARBA00008540"/>
    </source>
</evidence>
<keyword evidence="5 9" id="KW-0812">Transmembrane</keyword>
<protein>
    <recommendedName>
        <fullName evidence="9">Branched-chain amino acid transport system carrier protein</fullName>
    </recommendedName>
</protein>
<keyword evidence="6 9" id="KW-0029">Amino-acid transport</keyword>
<sequence>MSKSTTLFIGLMLFSMFFGAGNLIFPPFLGANAGTNFPLAITGFIVTAVGLPLLVLTALSFVEGGVRTLASRVHPIFGLVFTIIVYLSIGPFLAIPRNATLAYEMGLKPFIADSSIALFGFTALFFLLVFLISLNQSKMMDLMGKIITPLLLLSMVVLVVTGFIQLQNGTLAPATTEYAESPFLKGFLEGYNTMDALSAIAFGIVILTTLKRQGATEGKMIRREMLKAGLLAGLLLAVVYCSLGYIGVKMAGIGSFENGSTLLSSASYLLFGQRGNLLLGVIFVLACFTTCVGLVSACGNYFHSLAPKVSYKKISLLFTFISFSLANFGLNTILTVSVPFLVAAYSLTIVLIVISLFHPLFKGSSYVYVGAIALTGVVALYDGLKAFGFTFGVVDQYMSYLPFAELGLGWVIPAFVGTAIGYSLYLMKRKLPMIASQPVEK</sequence>
<comment type="function">
    <text evidence="9">Component of the transport system for branched-chain amino acids.</text>
</comment>
<feature type="transmembrane region" description="Helical" evidence="9">
    <location>
        <begin position="115"/>
        <end position="134"/>
    </location>
</feature>
<reference evidence="10 11" key="1">
    <citation type="submission" date="2020-12" db="EMBL/GenBank/DDBJ databases">
        <title>YIM B01967 draft genome.</title>
        <authorList>
            <person name="Yan X."/>
        </authorList>
    </citation>
    <scope>NUCLEOTIDE SEQUENCE [LARGE SCALE GENOMIC DNA]</scope>
    <source>
        <strain evidence="10 11">YIM B01967</strain>
    </source>
</reference>
<dbReference type="Proteomes" id="UP000618943">
    <property type="component" value="Unassembled WGS sequence"/>
</dbReference>
<keyword evidence="3 9" id="KW-0813">Transport</keyword>
<evidence type="ECO:0000256" key="3">
    <source>
        <dbReference type="ARBA" id="ARBA00022448"/>
    </source>
</evidence>
<gene>
    <name evidence="10" type="primary">brnQ</name>
    <name evidence="10" type="ORF">JFL43_07815</name>
</gene>
<dbReference type="EMBL" id="JAEOAH010000007">
    <property type="protein sequence ID" value="MBK3494764.1"/>
    <property type="molecule type" value="Genomic_DNA"/>
</dbReference>
<name>A0ABS1H5S8_9BACL</name>
<keyword evidence="4" id="KW-1003">Cell membrane</keyword>
<dbReference type="NCBIfam" id="TIGR00796">
    <property type="entry name" value="livcs"/>
    <property type="match status" value="1"/>
</dbReference>
<feature type="transmembrane region" description="Helical" evidence="9">
    <location>
        <begin position="228"/>
        <end position="248"/>
    </location>
</feature>
<evidence type="ECO:0000256" key="5">
    <source>
        <dbReference type="ARBA" id="ARBA00022692"/>
    </source>
</evidence>
<evidence type="ECO:0000256" key="4">
    <source>
        <dbReference type="ARBA" id="ARBA00022475"/>
    </source>
</evidence>
<comment type="subcellular location">
    <subcellularLocation>
        <location evidence="1 9">Cell membrane</location>
        <topology evidence="1 9">Multi-pass membrane protein</topology>
    </subcellularLocation>
</comment>
<feature type="transmembrane region" description="Helical" evidence="9">
    <location>
        <begin position="314"/>
        <end position="334"/>
    </location>
</feature>
<keyword evidence="11" id="KW-1185">Reference proteome</keyword>
<keyword evidence="7 9" id="KW-1133">Transmembrane helix</keyword>
<evidence type="ECO:0000256" key="9">
    <source>
        <dbReference type="RuleBase" id="RU362122"/>
    </source>
</evidence>